<dbReference type="KEGG" id="ntr:B0W44_08025"/>
<sequence>MKRIIMFFITVLIIAILSACSQSLSETADQEEHDEDSQGQERVEVIHESTKGKKVNEINLTARKTEWIISPDNTITAWTYNGTVPGETIRVKQGEVVRVNLKNELDEPVSIHWHGVPVPNTEDGIPGVTQDAVLPGNTYMYQFIANDPGTYWYHSHQNGVEQLDKGLYGTLIVEPSEVIDVDRDYTLVLDEWESGNSDGGMNMGDMHGNNHGEMHMKGMGMDGMDGHMESNGSPMMGHDMSSYDIFTINGKTYEANESLKVKEGDRVKLRFINAGYVAHQIHIPVEYQVTHVDGQAVNNPQVEKGSILEIAPGERYDIEFVADGQGDFTIDCHGEMEAAKDMRIDVVYEDGNNQKLDHKAPSGEINLATLGEPSQALFTLDDKFDIEYTMELGAKMDMNAEMGMIWTINGETYPNVPPFKVNKGDKVKVTLTNNSMDDSVHPMHLHGHFFQVLSKNGQPLEGSPIIKDTLNVKPGETYEVAFLANNPGNWLFHCHDLHHASSGMVAMVKYNHFDEFYKDTGKVDNRPE</sequence>
<dbReference type="Proteomes" id="UP000188603">
    <property type="component" value="Chromosome"/>
</dbReference>
<protein>
    <submittedName>
        <fullName evidence="8">Copper oxidase</fullName>
    </submittedName>
</protein>
<feature type="domain" description="Plastocyanin-like" evidence="6">
    <location>
        <begin position="400"/>
        <end position="509"/>
    </location>
</feature>
<name>A0A1U9K6W1_9BACL</name>
<keyword evidence="9" id="KW-1185">Reference proteome</keyword>
<evidence type="ECO:0000313" key="8">
    <source>
        <dbReference type="EMBL" id="AQS55746.1"/>
    </source>
</evidence>
<dbReference type="PROSITE" id="PS51257">
    <property type="entry name" value="PROKAR_LIPOPROTEIN"/>
    <property type="match status" value="1"/>
</dbReference>
<reference evidence="8 9" key="1">
    <citation type="journal article" date="2015" name="Int. J. Syst. Evol. Microbiol.">
        <title>Novibacillus thermophilus gen. nov., sp. nov., a Gram-staining-negative and moderately thermophilic member of the family Thermoactinomycetaceae.</title>
        <authorList>
            <person name="Yang G."/>
            <person name="Chen J."/>
            <person name="Zhou S."/>
        </authorList>
    </citation>
    <scope>NUCLEOTIDE SEQUENCE [LARGE SCALE GENOMIC DNA]</scope>
    <source>
        <strain evidence="8 9">SG-1</strain>
    </source>
</reference>
<organism evidence="8 9">
    <name type="scientific">Novibacillus thermophilus</name>
    <dbReference type="NCBI Taxonomy" id="1471761"/>
    <lineage>
        <taxon>Bacteria</taxon>
        <taxon>Bacillati</taxon>
        <taxon>Bacillota</taxon>
        <taxon>Bacilli</taxon>
        <taxon>Bacillales</taxon>
        <taxon>Thermoactinomycetaceae</taxon>
        <taxon>Novibacillus</taxon>
    </lineage>
</organism>
<dbReference type="SUPFAM" id="SSF49503">
    <property type="entry name" value="Cupredoxins"/>
    <property type="match status" value="3"/>
</dbReference>
<dbReference type="AlphaFoldDB" id="A0A1U9K6W1"/>
<keyword evidence="3" id="KW-0186">Copper</keyword>
<accession>A0A1U9K6W1</accession>
<evidence type="ECO:0000256" key="1">
    <source>
        <dbReference type="ARBA" id="ARBA00022723"/>
    </source>
</evidence>
<dbReference type="PANTHER" id="PTHR11709:SF394">
    <property type="entry name" value="FI03373P-RELATED"/>
    <property type="match status" value="1"/>
</dbReference>
<evidence type="ECO:0000256" key="3">
    <source>
        <dbReference type="ARBA" id="ARBA00023008"/>
    </source>
</evidence>
<feature type="domain" description="Plastocyanin-like" evidence="5">
    <location>
        <begin position="240"/>
        <end position="336"/>
    </location>
</feature>
<dbReference type="Pfam" id="PF07732">
    <property type="entry name" value="Cu-oxidase_3"/>
    <property type="match status" value="1"/>
</dbReference>
<feature type="domain" description="Plastocyanin-like" evidence="7">
    <location>
        <begin position="67"/>
        <end position="176"/>
    </location>
</feature>
<dbReference type="InterPro" id="IPR045087">
    <property type="entry name" value="Cu-oxidase_fam"/>
</dbReference>
<dbReference type="Pfam" id="PF00394">
    <property type="entry name" value="Cu-oxidase"/>
    <property type="match status" value="1"/>
</dbReference>
<dbReference type="InterPro" id="IPR033138">
    <property type="entry name" value="Cu_oxidase_CS"/>
</dbReference>
<dbReference type="Pfam" id="PF07731">
    <property type="entry name" value="Cu-oxidase_2"/>
    <property type="match status" value="1"/>
</dbReference>
<feature type="signal peptide" evidence="4">
    <location>
        <begin position="1"/>
        <end position="21"/>
    </location>
</feature>
<dbReference type="GO" id="GO:0005507">
    <property type="term" value="F:copper ion binding"/>
    <property type="evidence" value="ECO:0007669"/>
    <property type="project" value="InterPro"/>
</dbReference>
<keyword evidence="4" id="KW-0732">Signal</keyword>
<dbReference type="CDD" id="cd13861">
    <property type="entry name" value="CuRO_1_CumA_like"/>
    <property type="match status" value="1"/>
</dbReference>
<dbReference type="Gene3D" id="2.60.40.420">
    <property type="entry name" value="Cupredoxins - blue copper proteins"/>
    <property type="match status" value="3"/>
</dbReference>
<evidence type="ECO:0000313" key="9">
    <source>
        <dbReference type="Proteomes" id="UP000188603"/>
    </source>
</evidence>
<dbReference type="STRING" id="1471761.B0W44_08025"/>
<proteinExistence type="predicted"/>
<dbReference type="InterPro" id="IPR001117">
    <property type="entry name" value="Cu-oxidase_2nd"/>
</dbReference>
<dbReference type="EMBL" id="CP019699">
    <property type="protein sequence ID" value="AQS55746.1"/>
    <property type="molecule type" value="Genomic_DNA"/>
</dbReference>
<keyword evidence="2" id="KW-0560">Oxidoreductase</keyword>
<dbReference type="InterPro" id="IPR011707">
    <property type="entry name" value="Cu-oxidase-like_N"/>
</dbReference>
<dbReference type="PANTHER" id="PTHR11709">
    <property type="entry name" value="MULTI-COPPER OXIDASE"/>
    <property type="match status" value="1"/>
</dbReference>
<evidence type="ECO:0000259" key="6">
    <source>
        <dbReference type="Pfam" id="PF07731"/>
    </source>
</evidence>
<dbReference type="InterPro" id="IPR008972">
    <property type="entry name" value="Cupredoxin"/>
</dbReference>
<dbReference type="PROSITE" id="PS00080">
    <property type="entry name" value="MULTICOPPER_OXIDASE2"/>
    <property type="match status" value="1"/>
</dbReference>
<dbReference type="InterPro" id="IPR011706">
    <property type="entry name" value="Cu-oxidase_C"/>
</dbReference>
<dbReference type="InterPro" id="IPR002355">
    <property type="entry name" value="Cu_oxidase_Cu_BS"/>
</dbReference>
<gene>
    <name evidence="8" type="ORF">B0W44_08025</name>
</gene>
<evidence type="ECO:0000256" key="4">
    <source>
        <dbReference type="SAM" id="SignalP"/>
    </source>
</evidence>
<evidence type="ECO:0000256" key="2">
    <source>
        <dbReference type="ARBA" id="ARBA00023002"/>
    </source>
</evidence>
<dbReference type="CDD" id="cd04202">
    <property type="entry name" value="CuRO_D2_2dMcoN_like"/>
    <property type="match status" value="1"/>
</dbReference>
<evidence type="ECO:0000259" key="5">
    <source>
        <dbReference type="Pfam" id="PF00394"/>
    </source>
</evidence>
<dbReference type="RefSeq" id="WP_077719611.1">
    <property type="nucleotide sequence ID" value="NZ_CP019699.1"/>
</dbReference>
<dbReference type="GO" id="GO:0016491">
    <property type="term" value="F:oxidoreductase activity"/>
    <property type="evidence" value="ECO:0007669"/>
    <property type="project" value="UniProtKB-KW"/>
</dbReference>
<dbReference type="PROSITE" id="PS00079">
    <property type="entry name" value="MULTICOPPER_OXIDASE1"/>
    <property type="match status" value="1"/>
</dbReference>
<evidence type="ECO:0000259" key="7">
    <source>
        <dbReference type="Pfam" id="PF07732"/>
    </source>
</evidence>
<keyword evidence="1" id="KW-0479">Metal-binding</keyword>
<dbReference type="OrthoDB" id="9757546at2"/>
<feature type="chain" id="PRO_5038480579" evidence="4">
    <location>
        <begin position="22"/>
        <end position="528"/>
    </location>
</feature>